<evidence type="ECO:0000256" key="4">
    <source>
        <dbReference type="ARBA" id="ARBA00013795"/>
    </source>
</evidence>
<keyword evidence="7 12" id="KW-0808">Transferase</keyword>
<dbReference type="UniPathway" id="UPA00196"/>
<evidence type="ECO:0000256" key="7">
    <source>
        <dbReference type="ARBA" id="ARBA00022679"/>
    </source>
</evidence>
<feature type="transmembrane region" description="Helical" evidence="12">
    <location>
        <begin position="404"/>
        <end position="424"/>
    </location>
</feature>
<feature type="transmembrane region" description="Helical" evidence="12">
    <location>
        <begin position="221"/>
        <end position="247"/>
    </location>
</feature>
<feature type="transmembrane region" description="Helical" evidence="12">
    <location>
        <begin position="190"/>
        <end position="209"/>
    </location>
</feature>
<feature type="transmembrane region" description="Helical" evidence="12">
    <location>
        <begin position="130"/>
        <end position="147"/>
    </location>
</feature>
<evidence type="ECO:0000256" key="12">
    <source>
        <dbReference type="RuleBase" id="RU363112"/>
    </source>
</evidence>
<evidence type="ECO:0000256" key="10">
    <source>
        <dbReference type="ARBA" id="ARBA00022989"/>
    </source>
</evidence>
<dbReference type="EMBL" id="ML179092">
    <property type="protein sequence ID" value="THV01248.1"/>
    <property type="molecule type" value="Genomic_DNA"/>
</dbReference>
<evidence type="ECO:0000256" key="5">
    <source>
        <dbReference type="ARBA" id="ARBA00022502"/>
    </source>
</evidence>
<evidence type="ECO:0000256" key="2">
    <source>
        <dbReference type="ARBA" id="ARBA00004687"/>
    </source>
</evidence>
<evidence type="ECO:0000256" key="3">
    <source>
        <dbReference type="ARBA" id="ARBA00008698"/>
    </source>
</evidence>
<reference evidence="13 14" key="1">
    <citation type="journal article" date="2019" name="Nat. Ecol. Evol.">
        <title>Megaphylogeny resolves global patterns of mushroom evolution.</title>
        <authorList>
            <person name="Varga T."/>
            <person name="Krizsan K."/>
            <person name="Foldi C."/>
            <person name="Dima B."/>
            <person name="Sanchez-Garcia M."/>
            <person name="Sanchez-Ramirez S."/>
            <person name="Szollosi G.J."/>
            <person name="Szarkandi J.G."/>
            <person name="Papp V."/>
            <person name="Albert L."/>
            <person name="Andreopoulos W."/>
            <person name="Angelini C."/>
            <person name="Antonin V."/>
            <person name="Barry K.W."/>
            <person name="Bougher N.L."/>
            <person name="Buchanan P."/>
            <person name="Buyck B."/>
            <person name="Bense V."/>
            <person name="Catcheside P."/>
            <person name="Chovatia M."/>
            <person name="Cooper J."/>
            <person name="Damon W."/>
            <person name="Desjardin D."/>
            <person name="Finy P."/>
            <person name="Geml J."/>
            <person name="Haridas S."/>
            <person name="Hughes K."/>
            <person name="Justo A."/>
            <person name="Karasinski D."/>
            <person name="Kautmanova I."/>
            <person name="Kiss B."/>
            <person name="Kocsube S."/>
            <person name="Kotiranta H."/>
            <person name="LaButti K.M."/>
            <person name="Lechner B.E."/>
            <person name="Liimatainen K."/>
            <person name="Lipzen A."/>
            <person name="Lukacs Z."/>
            <person name="Mihaltcheva S."/>
            <person name="Morgado L.N."/>
            <person name="Niskanen T."/>
            <person name="Noordeloos M.E."/>
            <person name="Ohm R.A."/>
            <person name="Ortiz-Santana B."/>
            <person name="Ovrebo C."/>
            <person name="Racz N."/>
            <person name="Riley R."/>
            <person name="Savchenko A."/>
            <person name="Shiryaev A."/>
            <person name="Soop K."/>
            <person name="Spirin V."/>
            <person name="Szebenyi C."/>
            <person name="Tomsovsky M."/>
            <person name="Tulloss R.E."/>
            <person name="Uehling J."/>
            <person name="Grigoriev I.V."/>
            <person name="Vagvolgyi C."/>
            <person name="Papp T."/>
            <person name="Martin F.M."/>
            <person name="Miettinen O."/>
            <person name="Hibbett D.S."/>
            <person name="Nagy L.G."/>
        </authorList>
    </citation>
    <scope>NUCLEOTIDE SEQUENCE [LARGE SCALE GENOMIC DNA]</scope>
    <source>
        <strain evidence="13 14">CBS 962.96</strain>
    </source>
</reference>
<keyword evidence="14" id="KW-1185">Reference proteome</keyword>
<keyword evidence="9 12" id="KW-0256">Endoplasmic reticulum</keyword>
<comment type="function">
    <text evidence="12">Mannosyltransferase involved in glycosylphosphatidylinositol-anchor biosynthesis.</text>
</comment>
<evidence type="ECO:0000256" key="11">
    <source>
        <dbReference type="ARBA" id="ARBA00023136"/>
    </source>
</evidence>
<dbReference type="InterPro" id="IPR007315">
    <property type="entry name" value="PIG-V/Gpi18"/>
</dbReference>
<comment type="subcellular location">
    <subcellularLocation>
        <location evidence="1 12">Endoplasmic reticulum membrane</location>
        <topology evidence="1 12">Multi-pass membrane protein</topology>
    </subcellularLocation>
</comment>
<dbReference type="AlphaFoldDB" id="A0A4S8MF37"/>
<dbReference type="Pfam" id="PF04188">
    <property type="entry name" value="Mannosyl_trans2"/>
    <property type="match status" value="1"/>
</dbReference>
<keyword evidence="5 12" id="KW-0337">GPI-anchor biosynthesis</keyword>
<evidence type="ECO:0000313" key="13">
    <source>
        <dbReference type="EMBL" id="THV01248.1"/>
    </source>
</evidence>
<dbReference type="OrthoDB" id="10252502at2759"/>
<gene>
    <name evidence="13" type="ORF">K435DRAFT_750408</name>
</gene>
<feature type="transmembrane region" description="Helical" evidence="12">
    <location>
        <begin position="7"/>
        <end position="30"/>
    </location>
</feature>
<keyword evidence="8 12" id="KW-0812">Transmembrane</keyword>
<organism evidence="13 14">
    <name type="scientific">Dendrothele bispora (strain CBS 962.96)</name>
    <dbReference type="NCBI Taxonomy" id="1314807"/>
    <lineage>
        <taxon>Eukaryota</taxon>
        <taxon>Fungi</taxon>
        <taxon>Dikarya</taxon>
        <taxon>Basidiomycota</taxon>
        <taxon>Agaricomycotina</taxon>
        <taxon>Agaricomycetes</taxon>
        <taxon>Agaricomycetidae</taxon>
        <taxon>Agaricales</taxon>
        <taxon>Agaricales incertae sedis</taxon>
        <taxon>Dendrothele</taxon>
    </lineage>
</organism>
<dbReference type="GO" id="GO:0000009">
    <property type="term" value="F:alpha-1,6-mannosyltransferase activity"/>
    <property type="evidence" value="ECO:0007669"/>
    <property type="project" value="InterPro"/>
</dbReference>
<sequence length="429" mass="49074">MDDHQKSLYFLTFLSRVLVFLIVYSTAYLVPSFDSSHKTLGFITSKWSEPLLRWDTFHFLHIAQEGYIYEHEWAFFPGAPLVMRYTGYLAGMLWRKSPDLLATGALAALACDTTQTLYLLALHHLQSKKLAYLAAILSLMSSSPATLRLTPYTEPFFTYFSYRGMLYCTKERWFYASICFALASLFRSNGIMLSGYILWGLIIVPLLGTKMIPWKNIPRSVLYTSMILSPFIYHQCTAYLTFCILPLSSPTLFPNPHSIPQWCNHTFPSIYTHAQKTYWDVGLLRYWTPQQIPNFLLAVPPLGCLLAFCYYILSRSPQLISQMMQQPSAEPRNKSNDQNPSSSPFLNPTLLPHAIHAFIFSLLILFNSHVQIILRVGPSLPFLYFGAAWLVMGDSNEKRGWKWGKMWVGWSLVWGVLSCVFWAAGLPPA</sequence>
<evidence type="ECO:0000256" key="6">
    <source>
        <dbReference type="ARBA" id="ARBA00022676"/>
    </source>
</evidence>
<feature type="transmembrane region" description="Helical" evidence="12">
    <location>
        <begin position="100"/>
        <end position="121"/>
    </location>
</feature>
<name>A0A4S8MF37_DENBC</name>
<dbReference type="PANTHER" id="PTHR12468">
    <property type="entry name" value="GPI MANNOSYLTRANSFERASE 2"/>
    <property type="match status" value="1"/>
</dbReference>
<accession>A0A4S8MF37</accession>
<comment type="similarity">
    <text evidence="3 12">Belongs to the PIGV family.</text>
</comment>
<evidence type="ECO:0000256" key="9">
    <source>
        <dbReference type="ARBA" id="ARBA00022824"/>
    </source>
</evidence>
<comment type="pathway">
    <text evidence="2 12">Glycolipid biosynthesis; glycosylphosphatidylinositol-anchor biosynthesis.</text>
</comment>
<dbReference type="GO" id="GO:0006506">
    <property type="term" value="P:GPI anchor biosynthetic process"/>
    <property type="evidence" value="ECO:0007669"/>
    <property type="project" value="UniProtKB-UniPathway"/>
</dbReference>
<dbReference type="GO" id="GO:0005789">
    <property type="term" value="C:endoplasmic reticulum membrane"/>
    <property type="evidence" value="ECO:0007669"/>
    <property type="project" value="UniProtKB-SubCell"/>
</dbReference>
<dbReference type="GO" id="GO:0004376">
    <property type="term" value="F:GPI mannosyltransferase activity"/>
    <property type="evidence" value="ECO:0007669"/>
    <property type="project" value="InterPro"/>
</dbReference>
<dbReference type="EC" id="2.4.1.-" evidence="12"/>
<evidence type="ECO:0000313" key="14">
    <source>
        <dbReference type="Proteomes" id="UP000297245"/>
    </source>
</evidence>
<feature type="transmembrane region" description="Helical" evidence="12">
    <location>
        <begin position="292"/>
        <end position="313"/>
    </location>
</feature>
<dbReference type="Proteomes" id="UP000297245">
    <property type="component" value="Unassembled WGS sequence"/>
</dbReference>
<dbReference type="PANTHER" id="PTHR12468:SF2">
    <property type="entry name" value="GPI MANNOSYLTRANSFERASE 2"/>
    <property type="match status" value="1"/>
</dbReference>
<feature type="transmembrane region" description="Helical" evidence="12">
    <location>
        <begin position="345"/>
        <end position="366"/>
    </location>
</feature>
<feature type="transmembrane region" description="Helical" evidence="12">
    <location>
        <begin position="372"/>
        <end position="392"/>
    </location>
</feature>
<keyword evidence="11 12" id="KW-0472">Membrane</keyword>
<evidence type="ECO:0000256" key="1">
    <source>
        <dbReference type="ARBA" id="ARBA00004477"/>
    </source>
</evidence>
<keyword evidence="10 12" id="KW-1133">Transmembrane helix</keyword>
<keyword evidence="6 12" id="KW-0328">Glycosyltransferase</keyword>
<dbReference type="GO" id="GO:0031501">
    <property type="term" value="C:mannosyltransferase complex"/>
    <property type="evidence" value="ECO:0007669"/>
    <property type="project" value="TreeGrafter"/>
</dbReference>
<evidence type="ECO:0000256" key="8">
    <source>
        <dbReference type="ARBA" id="ARBA00022692"/>
    </source>
</evidence>
<proteinExistence type="inferred from homology"/>
<protein>
    <recommendedName>
        <fullName evidence="4 12">GPI mannosyltransferase 2</fullName>
        <ecNumber evidence="12">2.4.1.-</ecNumber>
    </recommendedName>
</protein>